<keyword evidence="3" id="KW-1185">Reference proteome</keyword>
<evidence type="ECO:0000259" key="1">
    <source>
        <dbReference type="PROSITE" id="PS50004"/>
    </source>
</evidence>
<sequence>MLASMDRAIEVTIISASHLKKIKTLGHQRSYVVAYIYENHKVSSKVDSDGGLNPNWNFRLTLDCDESLFVHHGTYLNFEIYNQGYFSEVLSDTLIGSVAVPLRDLEKDVRCHVEAARMSFQVRRPSGKEKGVLNVAIKLGDRRDRKDEGHLPFHAPQYEYRRIE</sequence>
<dbReference type="PANTHER" id="PTHR32246:SF173">
    <property type="entry name" value="C2 DOMAIN-CONTAINING PROTEIN"/>
    <property type="match status" value="1"/>
</dbReference>
<protein>
    <recommendedName>
        <fullName evidence="1">C2 domain-containing protein</fullName>
    </recommendedName>
</protein>
<dbReference type="PANTHER" id="PTHR32246">
    <property type="entry name" value="INGRESSION PROTEIN FIC1"/>
    <property type="match status" value="1"/>
</dbReference>
<evidence type="ECO:0000313" key="2">
    <source>
        <dbReference type="EMBL" id="KAL2623689.1"/>
    </source>
</evidence>
<dbReference type="AlphaFoldDB" id="A0ABD1YDX5"/>
<organism evidence="2 3">
    <name type="scientific">Riccia fluitans</name>
    <dbReference type="NCBI Taxonomy" id="41844"/>
    <lineage>
        <taxon>Eukaryota</taxon>
        <taxon>Viridiplantae</taxon>
        <taxon>Streptophyta</taxon>
        <taxon>Embryophyta</taxon>
        <taxon>Marchantiophyta</taxon>
        <taxon>Marchantiopsida</taxon>
        <taxon>Marchantiidae</taxon>
        <taxon>Marchantiales</taxon>
        <taxon>Ricciaceae</taxon>
        <taxon>Riccia</taxon>
    </lineage>
</organism>
<dbReference type="Proteomes" id="UP001605036">
    <property type="component" value="Unassembled WGS sequence"/>
</dbReference>
<dbReference type="CDD" id="cd04051">
    <property type="entry name" value="C2_SRC2_like"/>
    <property type="match status" value="1"/>
</dbReference>
<dbReference type="InterPro" id="IPR000008">
    <property type="entry name" value="C2_dom"/>
</dbReference>
<name>A0ABD1YDX5_9MARC</name>
<reference evidence="2 3" key="1">
    <citation type="submission" date="2024-09" db="EMBL/GenBank/DDBJ databases">
        <title>Chromosome-scale assembly of Riccia fluitans.</title>
        <authorList>
            <person name="Paukszto L."/>
            <person name="Sawicki J."/>
            <person name="Karawczyk K."/>
            <person name="Piernik-Szablinska J."/>
            <person name="Szczecinska M."/>
            <person name="Mazdziarz M."/>
        </authorList>
    </citation>
    <scope>NUCLEOTIDE SEQUENCE [LARGE SCALE GENOMIC DNA]</scope>
    <source>
        <strain evidence="2">Rf_01</strain>
        <tissue evidence="2">Aerial parts of the thallus</tissue>
    </source>
</reference>
<feature type="domain" description="C2" evidence="1">
    <location>
        <begin position="1"/>
        <end position="115"/>
    </location>
</feature>
<dbReference type="PROSITE" id="PS50004">
    <property type="entry name" value="C2"/>
    <property type="match status" value="1"/>
</dbReference>
<proteinExistence type="predicted"/>
<gene>
    <name evidence="2" type="ORF">R1flu_003894</name>
</gene>
<evidence type="ECO:0000313" key="3">
    <source>
        <dbReference type="Proteomes" id="UP001605036"/>
    </source>
</evidence>
<dbReference type="Pfam" id="PF00168">
    <property type="entry name" value="C2"/>
    <property type="match status" value="1"/>
</dbReference>
<accession>A0ABD1YDX5</accession>
<dbReference type="EMBL" id="JBHFFA010000006">
    <property type="protein sequence ID" value="KAL2623689.1"/>
    <property type="molecule type" value="Genomic_DNA"/>
</dbReference>
<dbReference type="SUPFAM" id="SSF49562">
    <property type="entry name" value="C2 domain (Calcium/lipid-binding domain, CaLB)"/>
    <property type="match status" value="1"/>
</dbReference>
<dbReference type="SMART" id="SM00239">
    <property type="entry name" value="C2"/>
    <property type="match status" value="1"/>
</dbReference>
<dbReference type="Gene3D" id="2.60.40.150">
    <property type="entry name" value="C2 domain"/>
    <property type="match status" value="1"/>
</dbReference>
<dbReference type="InterPro" id="IPR035892">
    <property type="entry name" value="C2_domain_sf"/>
</dbReference>
<dbReference type="InterPro" id="IPR044750">
    <property type="entry name" value="C2_SRC2/BAP"/>
</dbReference>
<comment type="caution">
    <text evidence="2">The sequence shown here is derived from an EMBL/GenBank/DDBJ whole genome shotgun (WGS) entry which is preliminary data.</text>
</comment>